<dbReference type="EMBL" id="JAINVV010000001">
    <property type="protein sequence ID" value="MBY8820785.1"/>
    <property type="molecule type" value="Genomic_DNA"/>
</dbReference>
<sequence length="262" mass="27878">MALTARSLSLSLGRRLVLDAISLSVRPGRITVLLGPNGAGKTSLLRCLAGLLRPESGAIMLDDAPIGTLPLRERARRIGYLPQSAELVWSLNARDVIALGRHPWRSPFAAPSEADRAAIADAMTATDTERFADRPANELSGGERARVLLARVLAGSPEWLLADEPLASLDPAHQIDILDRFRAAADRGCGVVIVLHDLNHAARIADDIALLHGGRLVAHGPAADTLTPAAIAEIFDLSVEILPAARGYPMQIVTCGRRNSAE</sequence>
<evidence type="ECO:0000256" key="2">
    <source>
        <dbReference type="ARBA" id="ARBA00022741"/>
    </source>
</evidence>
<dbReference type="SUPFAM" id="SSF52540">
    <property type="entry name" value="P-loop containing nucleoside triphosphate hydrolases"/>
    <property type="match status" value="1"/>
</dbReference>
<name>A0ABS7PJ62_9SPHN</name>
<comment type="caution">
    <text evidence="7">The sequence shown here is derived from an EMBL/GenBank/DDBJ whole genome shotgun (WGS) entry which is preliminary data.</text>
</comment>
<dbReference type="SMART" id="SM00382">
    <property type="entry name" value="AAA"/>
    <property type="match status" value="1"/>
</dbReference>
<dbReference type="PANTHER" id="PTHR42794">
    <property type="entry name" value="HEMIN IMPORT ATP-BINDING PROTEIN HMUV"/>
    <property type="match status" value="1"/>
</dbReference>
<evidence type="ECO:0000259" key="6">
    <source>
        <dbReference type="PROSITE" id="PS50893"/>
    </source>
</evidence>
<keyword evidence="1" id="KW-0813">Transport</keyword>
<keyword evidence="2" id="KW-0547">Nucleotide-binding</keyword>
<dbReference type="Proteomes" id="UP000706039">
    <property type="component" value="Unassembled WGS sequence"/>
</dbReference>
<reference evidence="7 8" key="1">
    <citation type="submission" date="2021-08" db="EMBL/GenBank/DDBJ databases">
        <authorList>
            <person name="Tuo L."/>
        </authorList>
    </citation>
    <scope>NUCLEOTIDE SEQUENCE [LARGE SCALE GENOMIC DNA]</scope>
    <source>
        <strain evidence="7 8">JCM 31229</strain>
    </source>
</reference>
<dbReference type="PROSITE" id="PS50893">
    <property type="entry name" value="ABC_TRANSPORTER_2"/>
    <property type="match status" value="1"/>
</dbReference>
<evidence type="ECO:0000256" key="5">
    <source>
        <dbReference type="ARBA" id="ARBA00037066"/>
    </source>
</evidence>
<dbReference type="CDD" id="cd03214">
    <property type="entry name" value="ABC_Iron-Siderophores_B12_Hemin"/>
    <property type="match status" value="1"/>
</dbReference>
<dbReference type="InterPro" id="IPR017871">
    <property type="entry name" value="ABC_transporter-like_CS"/>
</dbReference>
<feature type="domain" description="ABC transporter" evidence="6">
    <location>
        <begin position="3"/>
        <end position="238"/>
    </location>
</feature>
<evidence type="ECO:0000256" key="4">
    <source>
        <dbReference type="ARBA" id="ARBA00022967"/>
    </source>
</evidence>
<evidence type="ECO:0000256" key="3">
    <source>
        <dbReference type="ARBA" id="ARBA00022840"/>
    </source>
</evidence>
<dbReference type="GO" id="GO:0005524">
    <property type="term" value="F:ATP binding"/>
    <property type="evidence" value="ECO:0007669"/>
    <property type="project" value="UniProtKB-KW"/>
</dbReference>
<keyword evidence="3 7" id="KW-0067">ATP-binding</keyword>
<protein>
    <submittedName>
        <fullName evidence="7">ABC transporter ATP-binding protein</fullName>
    </submittedName>
</protein>
<dbReference type="InterPro" id="IPR003593">
    <property type="entry name" value="AAA+_ATPase"/>
</dbReference>
<organism evidence="7 8">
    <name type="scientific">Sphingomonas colocasiae</name>
    <dbReference type="NCBI Taxonomy" id="1848973"/>
    <lineage>
        <taxon>Bacteria</taxon>
        <taxon>Pseudomonadati</taxon>
        <taxon>Pseudomonadota</taxon>
        <taxon>Alphaproteobacteria</taxon>
        <taxon>Sphingomonadales</taxon>
        <taxon>Sphingomonadaceae</taxon>
        <taxon>Sphingomonas</taxon>
    </lineage>
</organism>
<dbReference type="Pfam" id="PF00005">
    <property type="entry name" value="ABC_tran"/>
    <property type="match status" value="1"/>
</dbReference>
<accession>A0ABS7PJ62</accession>
<gene>
    <name evidence="7" type="ORF">K7G82_00685</name>
</gene>
<keyword evidence="8" id="KW-1185">Reference proteome</keyword>
<dbReference type="InterPro" id="IPR027417">
    <property type="entry name" value="P-loop_NTPase"/>
</dbReference>
<evidence type="ECO:0000256" key="1">
    <source>
        <dbReference type="ARBA" id="ARBA00022448"/>
    </source>
</evidence>
<proteinExistence type="predicted"/>
<dbReference type="RefSeq" id="WP_222987896.1">
    <property type="nucleotide sequence ID" value="NZ_JAINVV010000001.1"/>
</dbReference>
<evidence type="ECO:0000313" key="8">
    <source>
        <dbReference type="Proteomes" id="UP000706039"/>
    </source>
</evidence>
<dbReference type="Gene3D" id="3.40.50.300">
    <property type="entry name" value="P-loop containing nucleotide triphosphate hydrolases"/>
    <property type="match status" value="1"/>
</dbReference>
<evidence type="ECO:0000313" key="7">
    <source>
        <dbReference type="EMBL" id="MBY8820785.1"/>
    </source>
</evidence>
<dbReference type="PROSITE" id="PS00211">
    <property type="entry name" value="ABC_TRANSPORTER_1"/>
    <property type="match status" value="1"/>
</dbReference>
<keyword evidence="4" id="KW-1278">Translocase</keyword>
<comment type="function">
    <text evidence="5">Part of the ABC transporter complex HmuTUV involved in hemin import. Responsible for energy coupling to the transport system.</text>
</comment>
<dbReference type="InterPro" id="IPR003439">
    <property type="entry name" value="ABC_transporter-like_ATP-bd"/>
</dbReference>
<dbReference type="PANTHER" id="PTHR42794:SF1">
    <property type="entry name" value="HEMIN IMPORT ATP-BINDING PROTEIN HMUV"/>
    <property type="match status" value="1"/>
</dbReference>